<dbReference type="Proteomes" id="UP000078272">
    <property type="component" value="Unassembled WGS sequence"/>
</dbReference>
<dbReference type="PIRSF" id="PIRSF004555">
    <property type="entry name" value="UCP004555"/>
    <property type="match status" value="1"/>
</dbReference>
<dbReference type="InterPro" id="IPR036894">
    <property type="entry name" value="YbaB-like_sf"/>
</dbReference>
<proteinExistence type="inferred from homology"/>
<comment type="similarity">
    <text evidence="2">Belongs to the YbaB/EbfC family.</text>
</comment>
<dbReference type="AlphaFoldDB" id="A0A175R9Y3"/>
<evidence type="ECO:0000313" key="4">
    <source>
        <dbReference type="EMBL" id="KTQ95353.1"/>
    </source>
</evidence>
<dbReference type="HAMAP" id="MF_00274">
    <property type="entry name" value="DNA_YbaB_EbfC"/>
    <property type="match status" value="1"/>
</dbReference>
<evidence type="ECO:0000256" key="3">
    <source>
        <dbReference type="SAM" id="Coils"/>
    </source>
</evidence>
<keyword evidence="2" id="KW-0963">Cytoplasm</keyword>
<dbReference type="Gene3D" id="3.30.1310.10">
    <property type="entry name" value="Nucleoid-associated protein YbaB-like domain"/>
    <property type="match status" value="1"/>
</dbReference>
<dbReference type="GO" id="GO:0005829">
    <property type="term" value="C:cytosol"/>
    <property type="evidence" value="ECO:0007669"/>
    <property type="project" value="TreeGrafter"/>
</dbReference>
<evidence type="ECO:0000256" key="2">
    <source>
        <dbReference type="HAMAP-Rule" id="MF_00274"/>
    </source>
</evidence>
<keyword evidence="3" id="KW-0175">Coiled coil</keyword>
<dbReference type="Pfam" id="PF02575">
    <property type="entry name" value="YbaB_DNA_bd"/>
    <property type="match status" value="1"/>
</dbReference>
<comment type="subunit">
    <text evidence="2">Homodimer.</text>
</comment>
<keyword evidence="1 2" id="KW-0238">DNA-binding</keyword>
<dbReference type="GO" id="GO:0043590">
    <property type="term" value="C:bacterial nucleoid"/>
    <property type="evidence" value="ECO:0007669"/>
    <property type="project" value="UniProtKB-UniRule"/>
</dbReference>
<evidence type="ECO:0000313" key="7">
    <source>
        <dbReference type="Proteomes" id="UP000078529"/>
    </source>
</evidence>
<organism evidence="4 6">
    <name type="scientific">Aureimonas ureilytica</name>
    <dbReference type="NCBI Taxonomy" id="401562"/>
    <lineage>
        <taxon>Bacteria</taxon>
        <taxon>Pseudomonadati</taxon>
        <taxon>Pseudomonadota</taxon>
        <taxon>Alphaproteobacteria</taxon>
        <taxon>Hyphomicrobiales</taxon>
        <taxon>Aurantimonadaceae</taxon>
        <taxon>Aureimonas</taxon>
    </lineage>
</organism>
<feature type="coiled-coil region" evidence="3">
    <location>
        <begin position="4"/>
        <end position="31"/>
    </location>
</feature>
<protein>
    <recommendedName>
        <fullName evidence="2">Nucleoid-associated protein NS226_12520</fullName>
    </recommendedName>
</protein>
<dbReference type="PATRIC" id="fig|401562.3.peg.2058"/>
<keyword evidence="7" id="KW-1185">Reference proteome</keyword>
<name>A0A175R9Y3_9HYPH</name>
<sequence>MKDLMGMMKQAKAMQEKMQGLQAEIAETTASGQAGGGVVSVTLKGSGELESLNLDPSLLKADEKDILEDLIVAAHADAKRKLDALIQEKTQALTAGLPLPPGLKLPF</sequence>
<dbReference type="PANTHER" id="PTHR33449:SF1">
    <property type="entry name" value="NUCLEOID-ASSOCIATED PROTEIN YBAB"/>
    <property type="match status" value="1"/>
</dbReference>
<dbReference type="NCBIfam" id="TIGR00103">
    <property type="entry name" value="DNA_YbaB_EbfC"/>
    <property type="match status" value="1"/>
</dbReference>
<dbReference type="EMBL" id="LDQA01000029">
    <property type="protein sequence ID" value="KTR04816.1"/>
    <property type="molecule type" value="Genomic_DNA"/>
</dbReference>
<dbReference type="RefSeq" id="WP_058601003.1">
    <property type="nucleotide sequence ID" value="NZ_LDPZ01000023.1"/>
</dbReference>
<evidence type="ECO:0000256" key="1">
    <source>
        <dbReference type="ARBA" id="ARBA00023125"/>
    </source>
</evidence>
<gene>
    <name evidence="4" type="ORF">NS226_12520</name>
    <name evidence="5" type="ORF">NS365_14500</name>
</gene>
<dbReference type="GO" id="GO:0003677">
    <property type="term" value="F:DNA binding"/>
    <property type="evidence" value="ECO:0007669"/>
    <property type="project" value="UniProtKB-UniRule"/>
</dbReference>
<evidence type="ECO:0000313" key="6">
    <source>
        <dbReference type="Proteomes" id="UP000078272"/>
    </source>
</evidence>
<dbReference type="STRING" id="401562.NS365_14500"/>
<accession>A0A175R9Y3</accession>
<dbReference type="SUPFAM" id="SSF82607">
    <property type="entry name" value="YbaB-like"/>
    <property type="match status" value="1"/>
</dbReference>
<reference evidence="6 7" key="1">
    <citation type="journal article" date="2016" name="Front. Microbiol.">
        <title>Genomic Resource of Rice Seed Associated Bacteria.</title>
        <authorList>
            <person name="Midha S."/>
            <person name="Bansal K."/>
            <person name="Sharma S."/>
            <person name="Kumar N."/>
            <person name="Patil P.P."/>
            <person name="Chaudhry V."/>
            <person name="Patil P.B."/>
        </authorList>
    </citation>
    <scope>NUCLEOTIDE SEQUENCE [LARGE SCALE GENOMIC DNA]</scope>
    <source>
        <strain evidence="4 6">NS226</strain>
        <strain evidence="5 7">NS365</strain>
    </source>
</reference>
<dbReference type="InterPro" id="IPR004401">
    <property type="entry name" value="YbaB/EbfC"/>
</dbReference>
<evidence type="ECO:0000313" key="5">
    <source>
        <dbReference type="EMBL" id="KTR04816.1"/>
    </source>
</evidence>
<dbReference type="EMBL" id="LDPZ01000023">
    <property type="protein sequence ID" value="KTQ95353.1"/>
    <property type="molecule type" value="Genomic_DNA"/>
</dbReference>
<comment type="function">
    <text evidence="2">Binds to DNA and alters its conformation. May be involved in regulation of gene expression, nucleoid organization and DNA protection.</text>
</comment>
<dbReference type="eggNOG" id="COG0718">
    <property type="taxonomic scope" value="Bacteria"/>
</dbReference>
<dbReference type="OrthoDB" id="9803080at2"/>
<comment type="subcellular location">
    <subcellularLocation>
        <location evidence="2">Cytoplasm</location>
        <location evidence="2">Nucleoid</location>
    </subcellularLocation>
</comment>
<dbReference type="Proteomes" id="UP000078529">
    <property type="component" value="Unassembled WGS sequence"/>
</dbReference>
<comment type="caution">
    <text evidence="4">The sequence shown here is derived from an EMBL/GenBank/DDBJ whole genome shotgun (WGS) entry which is preliminary data.</text>
</comment>
<dbReference type="PANTHER" id="PTHR33449">
    <property type="entry name" value="NUCLEOID-ASSOCIATED PROTEIN YBAB"/>
    <property type="match status" value="1"/>
</dbReference>